<proteinExistence type="inferred from homology"/>
<evidence type="ECO:0000256" key="5">
    <source>
        <dbReference type="ARBA" id="ARBA00022989"/>
    </source>
</evidence>
<evidence type="ECO:0000256" key="4">
    <source>
        <dbReference type="ARBA" id="ARBA00022692"/>
    </source>
</evidence>
<comment type="caution">
    <text evidence="14">The sequence shown here is derived from an EMBL/GenBank/DDBJ whole genome shotgun (WGS) entry which is preliminary data.</text>
</comment>
<evidence type="ECO:0000259" key="12">
    <source>
        <dbReference type="SMART" id="SM00079"/>
    </source>
</evidence>
<name>A0AAV4MHX4_9ARAC</name>
<keyword evidence="9" id="KW-0325">Glycoprotein</keyword>
<feature type="domain" description="Ionotropic glutamate receptor C-terminal" evidence="12">
    <location>
        <begin position="1"/>
        <end position="109"/>
    </location>
</feature>
<evidence type="ECO:0000256" key="9">
    <source>
        <dbReference type="ARBA" id="ARBA00023180"/>
    </source>
</evidence>
<keyword evidence="15" id="KW-1185">Reference proteome</keyword>
<keyword evidence="6" id="KW-0406">Ion transport</keyword>
<evidence type="ECO:0000256" key="10">
    <source>
        <dbReference type="ARBA" id="ARBA00023286"/>
    </source>
</evidence>
<keyword evidence="7" id="KW-0472">Membrane</keyword>
<dbReference type="EMBL" id="BPLQ01000408">
    <property type="protein sequence ID" value="GIX71051.1"/>
    <property type="molecule type" value="Genomic_DNA"/>
</dbReference>
<dbReference type="Pfam" id="PF10613">
    <property type="entry name" value="Lig_chan-Glu_bd"/>
    <property type="match status" value="1"/>
</dbReference>
<protein>
    <submittedName>
        <fullName evidence="14">Glutamate receptor ionotropic, kainate 3</fullName>
    </submittedName>
</protein>
<keyword evidence="11" id="KW-0407">Ion channel</keyword>
<reference evidence="14 15" key="1">
    <citation type="submission" date="2021-06" db="EMBL/GenBank/DDBJ databases">
        <title>Caerostris darwini draft genome.</title>
        <authorList>
            <person name="Kono N."/>
            <person name="Arakawa K."/>
        </authorList>
    </citation>
    <scope>NUCLEOTIDE SEQUENCE [LARGE SCALE GENOMIC DNA]</scope>
</reference>
<dbReference type="InterPro" id="IPR001320">
    <property type="entry name" value="Iontro_rcpt_C"/>
</dbReference>
<evidence type="ECO:0000313" key="14">
    <source>
        <dbReference type="EMBL" id="GIX71051.1"/>
    </source>
</evidence>
<evidence type="ECO:0000256" key="7">
    <source>
        <dbReference type="ARBA" id="ARBA00023136"/>
    </source>
</evidence>
<comment type="subcellular location">
    <subcellularLocation>
        <location evidence="1">Membrane</location>
        <topology evidence="1">Multi-pass membrane protein</topology>
    </subcellularLocation>
</comment>
<dbReference type="AlphaFoldDB" id="A0AAV4MHX4"/>
<dbReference type="GO" id="GO:0016020">
    <property type="term" value="C:membrane"/>
    <property type="evidence" value="ECO:0007669"/>
    <property type="project" value="UniProtKB-SubCell"/>
</dbReference>
<evidence type="ECO:0000256" key="6">
    <source>
        <dbReference type="ARBA" id="ARBA00023065"/>
    </source>
</evidence>
<gene>
    <name evidence="14" type="primary">GRIK3</name>
    <name evidence="14" type="ORF">CDAR_202001</name>
</gene>
<dbReference type="FunFam" id="3.40.190.10:FF:000178">
    <property type="entry name" value="Glutamate receptor subunit"/>
    <property type="match status" value="1"/>
</dbReference>
<evidence type="ECO:0000256" key="1">
    <source>
        <dbReference type="ARBA" id="ARBA00004141"/>
    </source>
</evidence>
<comment type="similarity">
    <text evidence="2">Belongs to the glutamate-gated ion channel (TC 1.A.10.1) family.</text>
</comment>
<sequence>MKVEDENGIRYEGYCVDLIEAIADDLKFQYKIKEVDDGSYGRKNDLGEWNGMIRELIDGKADMAIADLTITYVREEAVDFTMPFMNLGISILFKKPTKKVPKLFSPLPSP</sequence>
<evidence type="ECO:0000256" key="11">
    <source>
        <dbReference type="ARBA" id="ARBA00023303"/>
    </source>
</evidence>
<keyword evidence="4" id="KW-0812">Transmembrane</keyword>
<dbReference type="InterPro" id="IPR015683">
    <property type="entry name" value="Ionotropic_Glu_rcpt"/>
</dbReference>
<feature type="domain" description="Ionotropic glutamate receptor L-glutamate and glycine-binding" evidence="13">
    <location>
        <begin position="1"/>
        <end position="58"/>
    </location>
</feature>
<dbReference type="PANTHER" id="PTHR18966">
    <property type="entry name" value="IONOTROPIC GLUTAMATE RECEPTOR"/>
    <property type="match status" value="1"/>
</dbReference>
<evidence type="ECO:0000256" key="2">
    <source>
        <dbReference type="ARBA" id="ARBA00008685"/>
    </source>
</evidence>
<dbReference type="SUPFAM" id="SSF53850">
    <property type="entry name" value="Periplasmic binding protein-like II"/>
    <property type="match status" value="1"/>
</dbReference>
<dbReference type="Gene3D" id="3.40.190.10">
    <property type="entry name" value="Periplasmic binding protein-like II"/>
    <property type="match status" value="1"/>
</dbReference>
<keyword evidence="3" id="KW-0813">Transport</keyword>
<keyword evidence="5" id="KW-1133">Transmembrane helix</keyword>
<dbReference type="SMART" id="SM00079">
    <property type="entry name" value="PBPe"/>
    <property type="match status" value="1"/>
</dbReference>
<keyword evidence="10" id="KW-1071">Ligand-gated ion channel</keyword>
<evidence type="ECO:0000259" key="13">
    <source>
        <dbReference type="SMART" id="SM00918"/>
    </source>
</evidence>
<dbReference type="SMART" id="SM00918">
    <property type="entry name" value="Lig_chan-Glu_bd"/>
    <property type="match status" value="1"/>
</dbReference>
<organism evidence="14 15">
    <name type="scientific">Caerostris darwini</name>
    <dbReference type="NCBI Taxonomy" id="1538125"/>
    <lineage>
        <taxon>Eukaryota</taxon>
        <taxon>Metazoa</taxon>
        <taxon>Ecdysozoa</taxon>
        <taxon>Arthropoda</taxon>
        <taxon>Chelicerata</taxon>
        <taxon>Arachnida</taxon>
        <taxon>Araneae</taxon>
        <taxon>Araneomorphae</taxon>
        <taxon>Entelegynae</taxon>
        <taxon>Araneoidea</taxon>
        <taxon>Araneidae</taxon>
        <taxon>Caerostris</taxon>
    </lineage>
</organism>
<keyword evidence="8 14" id="KW-0675">Receptor</keyword>
<dbReference type="InterPro" id="IPR019594">
    <property type="entry name" value="Glu/Gly-bd"/>
</dbReference>
<evidence type="ECO:0000256" key="3">
    <source>
        <dbReference type="ARBA" id="ARBA00022448"/>
    </source>
</evidence>
<dbReference type="GO" id="GO:0015276">
    <property type="term" value="F:ligand-gated monoatomic ion channel activity"/>
    <property type="evidence" value="ECO:0007669"/>
    <property type="project" value="InterPro"/>
</dbReference>
<dbReference type="Proteomes" id="UP001054837">
    <property type="component" value="Unassembled WGS sequence"/>
</dbReference>
<evidence type="ECO:0000256" key="8">
    <source>
        <dbReference type="ARBA" id="ARBA00023170"/>
    </source>
</evidence>
<evidence type="ECO:0000313" key="15">
    <source>
        <dbReference type="Proteomes" id="UP001054837"/>
    </source>
</evidence>
<accession>A0AAV4MHX4</accession>